<reference evidence="3 4" key="2">
    <citation type="submission" date="2020-04" db="EMBL/GenBank/DDBJ databases">
        <authorList>
            <person name="Fomenkov A."/>
            <person name="Anton B.P."/>
            <person name="Roberts R.J."/>
        </authorList>
    </citation>
    <scope>NUCLEOTIDE SEQUENCE [LARGE SCALE GENOMIC DNA]</scope>
    <source>
        <strain evidence="3 4">NEB122</strain>
    </source>
</reference>
<evidence type="ECO:0000256" key="1">
    <source>
        <dbReference type="SAM" id="MobiDB-lite"/>
    </source>
</evidence>
<keyword evidence="2" id="KW-1133">Transmembrane helix</keyword>
<gene>
    <name evidence="3" type="ORF">HG421_18095</name>
</gene>
<feature type="transmembrane region" description="Helical" evidence="2">
    <location>
        <begin position="454"/>
        <end position="475"/>
    </location>
</feature>
<organism evidence="3 4">
    <name type="scientific">Xanthomonas campestris pv. badrii</name>
    <dbReference type="NCBI Taxonomy" id="149696"/>
    <lineage>
        <taxon>Bacteria</taxon>
        <taxon>Pseudomonadati</taxon>
        <taxon>Pseudomonadota</taxon>
        <taxon>Gammaproteobacteria</taxon>
        <taxon>Lysobacterales</taxon>
        <taxon>Lysobacteraceae</taxon>
        <taxon>Xanthomonas</taxon>
    </lineage>
</organism>
<keyword evidence="2" id="KW-0472">Membrane</keyword>
<evidence type="ECO:0000313" key="3">
    <source>
        <dbReference type="EMBL" id="QJD69422.1"/>
    </source>
</evidence>
<reference evidence="3 4" key="1">
    <citation type="submission" date="2020-04" db="EMBL/GenBank/DDBJ databases">
        <title>Genome-Wide Identification of 5-Methylcytosine Sites in Bacterial Genomes By High-Throughput Sequencing of MspJI Restriction Fragments.</title>
        <authorList>
            <person name="Wu V."/>
        </authorList>
    </citation>
    <scope>NUCLEOTIDE SEQUENCE [LARGE SCALE GENOMIC DNA]</scope>
    <source>
        <strain evidence="3 4">NEB122</strain>
    </source>
</reference>
<evidence type="ECO:0000313" key="4">
    <source>
        <dbReference type="Proteomes" id="UP000503498"/>
    </source>
</evidence>
<accession>A0A7Z2VD63</accession>
<feature type="transmembrane region" description="Helical" evidence="2">
    <location>
        <begin position="401"/>
        <end position="419"/>
    </location>
</feature>
<feature type="region of interest" description="Disordered" evidence="1">
    <location>
        <begin position="61"/>
        <end position="117"/>
    </location>
</feature>
<protein>
    <submittedName>
        <fullName evidence="3">J domain-containing protein</fullName>
    </submittedName>
</protein>
<keyword evidence="2" id="KW-0812">Transmembrane</keyword>
<dbReference type="AlphaFoldDB" id="A0A7Z2VD63"/>
<feature type="transmembrane region" description="Helical" evidence="2">
    <location>
        <begin position="360"/>
        <end position="381"/>
    </location>
</feature>
<dbReference type="Proteomes" id="UP000503498">
    <property type="component" value="Chromosome"/>
</dbReference>
<evidence type="ECO:0000256" key="2">
    <source>
        <dbReference type="SAM" id="Phobius"/>
    </source>
</evidence>
<feature type="compositionally biased region" description="Low complexity" evidence="1">
    <location>
        <begin position="81"/>
        <end position="95"/>
    </location>
</feature>
<name>A0A7Z2VD63_XANCA</name>
<sequence>MNWALEALGLDDDADTRAIKRAYAARLKLTRPDDDPAGFQRLHETYQAALAWSRYRAETEAAEQAAKPHDDGMSDAGVGSGQPAASPQAAYAPSADVQPADPRWSESAQPDAMPQPVPAISADWIAPPRVRQPDVDVEQVQRRILQHAGAVDAQNLQQWLVSQPELWSLELKPQIGSALQRSLLAESHALIADNYDVLAEFFDWQQALDAPDPYLVEQARTCMHRRWLLQPAGHARLARQLQRCGDASASVPQVRRMLGWLAPAESEGTALATMLWPGRASRVRRLLDLIGYLPGDSKPPSPLDRESALRWYMASQRDAFSPMIAALGLVRSAIVGMAFLLLCLLLAMVDHNPTPGMSPVLKVGLWGAVISVGGWAAWYALTCLQRWQCRPESDPRVEHPWLQRLFIPAIGVLAGTLIVVGLKQAATFIALPLLLIALLRWIRRDRATFQFQWSWGWAWAALLCTKAAFMGFGYLVLYPQAALLGTAIAWSADLISHWSARRTAAH</sequence>
<feature type="transmembrane region" description="Helical" evidence="2">
    <location>
        <begin position="323"/>
        <end position="348"/>
    </location>
</feature>
<proteinExistence type="predicted"/>
<feature type="transmembrane region" description="Helical" evidence="2">
    <location>
        <begin position="425"/>
        <end position="442"/>
    </location>
</feature>
<dbReference type="RefSeq" id="WP_169707561.1">
    <property type="nucleotide sequence ID" value="NZ_CP051651.1"/>
</dbReference>
<dbReference type="EMBL" id="CP051651">
    <property type="protein sequence ID" value="QJD69422.1"/>
    <property type="molecule type" value="Genomic_DNA"/>
</dbReference>